<dbReference type="OrthoDB" id="7869445at2"/>
<protein>
    <recommendedName>
        <fullName evidence="2">Bacteriophage CI repressor N-terminal domain-containing protein</fullName>
    </recommendedName>
</protein>
<organism evidence="3">
    <name type="scientific">Rhodopseudomonas palustris (strain BisB18)</name>
    <dbReference type="NCBI Taxonomy" id="316056"/>
    <lineage>
        <taxon>Bacteria</taxon>
        <taxon>Pseudomonadati</taxon>
        <taxon>Pseudomonadota</taxon>
        <taxon>Alphaproteobacteria</taxon>
        <taxon>Hyphomicrobiales</taxon>
        <taxon>Nitrobacteraceae</taxon>
        <taxon>Rhodopseudomonas</taxon>
    </lineage>
</organism>
<reference evidence="3" key="1">
    <citation type="submission" date="2006-03" db="EMBL/GenBank/DDBJ databases">
        <title>Complete sequence of Rhodopseudomonas palustris BisB18.</title>
        <authorList>
            <consortium name="US DOE Joint Genome Institute"/>
            <person name="Copeland A."/>
            <person name="Lucas S."/>
            <person name="Lapidus A."/>
            <person name="Barry K."/>
            <person name="Detter J.C."/>
            <person name="Glavina del Rio T."/>
            <person name="Hammon N."/>
            <person name="Israni S."/>
            <person name="Dalin E."/>
            <person name="Tice H."/>
            <person name="Pitluck S."/>
            <person name="Chain P."/>
            <person name="Malfatti S."/>
            <person name="Shin M."/>
            <person name="Vergez L."/>
            <person name="Schmutz J."/>
            <person name="Larimer F."/>
            <person name="Land M."/>
            <person name="Hauser L."/>
            <person name="Pelletier D.A."/>
            <person name="Kyrpides N."/>
            <person name="Anderson I."/>
            <person name="Oda Y."/>
            <person name="Harwood C.S."/>
            <person name="Richardson P."/>
        </authorList>
    </citation>
    <scope>NUCLEOTIDE SEQUENCE [LARGE SCALE GENOMIC DNA]</scope>
    <source>
        <strain evidence="3">BisB18</strain>
    </source>
</reference>
<evidence type="ECO:0000259" key="2">
    <source>
        <dbReference type="Pfam" id="PF07022"/>
    </source>
</evidence>
<feature type="compositionally biased region" description="Low complexity" evidence="1">
    <location>
        <begin position="1"/>
        <end position="24"/>
    </location>
</feature>
<dbReference type="AlphaFoldDB" id="Q218Q8"/>
<dbReference type="InterPro" id="IPR010982">
    <property type="entry name" value="Lambda_DNA-bd_dom_sf"/>
</dbReference>
<dbReference type="HOGENOM" id="CLU_1081325_0_0_5"/>
<evidence type="ECO:0000313" key="3">
    <source>
        <dbReference type="EMBL" id="ABD87128.1"/>
    </source>
</evidence>
<accession>Q218Q8</accession>
<dbReference type="InterPro" id="IPR010744">
    <property type="entry name" value="Phage_CI_N"/>
</dbReference>
<gene>
    <name evidence="3" type="ordered locus">RPC_1566</name>
</gene>
<dbReference type="Pfam" id="PF07022">
    <property type="entry name" value="Phage_CI_repr"/>
    <property type="match status" value="1"/>
</dbReference>
<proteinExistence type="predicted"/>
<feature type="domain" description="Bacteriophage CI repressor N-terminal" evidence="2">
    <location>
        <begin position="99"/>
        <end position="133"/>
    </location>
</feature>
<dbReference type="STRING" id="316056.RPC_1566"/>
<feature type="region of interest" description="Disordered" evidence="1">
    <location>
        <begin position="1"/>
        <end position="26"/>
    </location>
</feature>
<dbReference type="GO" id="GO:0045892">
    <property type="term" value="P:negative regulation of DNA-templated transcription"/>
    <property type="evidence" value="ECO:0007669"/>
    <property type="project" value="InterPro"/>
</dbReference>
<name>Q218Q8_RHOPB</name>
<evidence type="ECO:0000256" key="1">
    <source>
        <dbReference type="SAM" id="MobiDB-lite"/>
    </source>
</evidence>
<sequence length="257" mass="28770">MPAAAAMMRLRSSRAAGPSRSPRSTAVAHCRPTRFSLHHFARDVPWATRAPRTCCKSSGEGGSASTESPMQSQCNHDCIPRARQEIMRPFPVDAFIDAVKAKCAVTSDDDLADRIGIGKSTIASWRRRNSIPKQVRDDLCRMFDIDYADFLNRIVAEWLNDSHPGDTILLLLAMRLSDRLDEGAFVEWSQWISNWRLEILAEIARASGGWDWGKESLVDKLSDILLTVTDKARFNADYLINLRADLEARPENIPGEA</sequence>
<dbReference type="GO" id="GO:0003677">
    <property type="term" value="F:DNA binding"/>
    <property type="evidence" value="ECO:0007669"/>
    <property type="project" value="InterPro"/>
</dbReference>
<dbReference type="Gene3D" id="1.10.260.40">
    <property type="entry name" value="lambda repressor-like DNA-binding domains"/>
    <property type="match status" value="1"/>
</dbReference>
<dbReference type="EMBL" id="CP000301">
    <property type="protein sequence ID" value="ABD87128.1"/>
    <property type="molecule type" value="Genomic_DNA"/>
</dbReference>
<dbReference type="KEGG" id="rpc:RPC_1566"/>